<organism evidence="2 3">
    <name type="scientific">Nyctereutes procyonoides</name>
    <name type="common">Raccoon dog</name>
    <name type="synonym">Canis procyonoides</name>
    <dbReference type="NCBI Taxonomy" id="34880"/>
    <lineage>
        <taxon>Eukaryota</taxon>
        <taxon>Metazoa</taxon>
        <taxon>Chordata</taxon>
        <taxon>Craniata</taxon>
        <taxon>Vertebrata</taxon>
        <taxon>Euteleostomi</taxon>
        <taxon>Mammalia</taxon>
        <taxon>Eutheria</taxon>
        <taxon>Laurasiatheria</taxon>
        <taxon>Carnivora</taxon>
        <taxon>Caniformia</taxon>
        <taxon>Canidae</taxon>
        <taxon>Nyctereutes</taxon>
    </lineage>
</organism>
<protein>
    <submittedName>
        <fullName evidence="2">(raccoon dog) hypothetical protein</fullName>
    </submittedName>
</protein>
<evidence type="ECO:0000313" key="2">
    <source>
        <dbReference type="EMBL" id="CAD7670009.1"/>
    </source>
</evidence>
<feature type="region of interest" description="Disordered" evidence="1">
    <location>
        <begin position="189"/>
        <end position="236"/>
    </location>
</feature>
<dbReference type="Proteomes" id="UP000645828">
    <property type="component" value="Unassembled WGS sequence"/>
</dbReference>
<name>A0A811XXB3_NYCPR</name>
<keyword evidence="3" id="KW-1185">Reference proteome</keyword>
<accession>A0A811XXB3</accession>
<dbReference type="AlphaFoldDB" id="A0A811XXB3"/>
<dbReference type="EMBL" id="CAJHUB010000654">
    <property type="protein sequence ID" value="CAD7670009.1"/>
    <property type="molecule type" value="Genomic_DNA"/>
</dbReference>
<reference evidence="2" key="1">
    <citation type="submission" date="2020-12" db="EMBL/GenBank/DDBJ databases">
        <authorList>
            <consortium name="Molecular Ecology Group"/>
        </authorList>
    </citation>
    <scope>NUCLEOTIDE SEQUENCE</scope>
    <source>
        <strain evidence="2">TBG_1078</strain>
    </source>
</reference>
<proteinExistence type="predicted"/>
<gene>
    <name evidence="2" type="ORF">NYPRO_LOCUS2803</name>
</gene>
<comment type="caution">
    <text evidence="2">The sequence shown here is derived from an EMBL/GenBank/DDBJ whole genome shotgun (WGS) entry which is preliminary data.</text>
</comment>
<feature type="region of interest" description="Disordered" evidence="1">
    <location>
        <begin position="30"/>
        <end position="145"/>
    </location>
</feature>
<evidence type="ECO:0000256" key="1">
    <source>
        <dbReference type="SAM" id="MobiDB-lite"/>
    </source>
</evidence>
<feature type="compositionally biased region" description="Gly residues" evidence="1">
    <location>
        <begin position="199"/>
        <end position="209"/>
    </location>
</feature>
<sequence>MALGPAAPAHSVPGTFSRRLAAAVAATGRRVRAGEHALRGHARGGRTGRGARGSTRAGWLPRSRGHAATAAPTGSSWSRPRPGPARARRAVPRRCRSALTLAQARAPPATLAPRHPAPHGRPPPPREPSLCRQPDKAPARGPLHHLPETGACVTCRWAPSPAHPHMPTHPQVPAPTDRAGRKPALLLGPSQTHAEGSPTGKGSGVGVRGWGDAPGRPAAGWGREGSASRLAPCPAPPFPSRAPCPARCAREPTGLCLRPDWSARRRFPAGRRWHAV</sequence>
<feature type="compositionally biased region" description="Basic residues" evidence="1">
    <location>
        <begin position="86"/>
        <end position="96"/>
    </location>
</feature>
<evidence type="ECO:0000313" key="3">
    <source>
        <dbReference type="Proteomes" id="UP000645828"/>
    </source>
</evidence>